<dbReference type="Gene3D" id="3.20.20.370">
    <property type="entry name" value="Glycoside hydrolase/deacetylase"/>
    <property type="match status" value="1"/>
</dbReference>
<dbReference type="InterPro" id="IPR002509">
    <property type="entry name" value="NODB_dom"/>
</dbReference>
<sequence>MRVVNVCFHGIGTPQRVLEPGEDSYWISRDTFRGVLDRVVGRDDVRLSFDDGNASDVDIALPELLERGLTATFFVVAGRLDQPGSLGADDVRRLRDAGMTIGNHGMTHRPWRGLDAARRQEELVISREVLEDVTGSRVHDAALPLGRYDRGVLEALRPLGYRSVQTSDRRWARTDRWLQPRYSIRHGDSPRTVEREVLRPPALHLQARSALVGTVKRLR</sequence>
<dbReference type="PROSITE" id="PS51677">
    <property type="entry name" value="NODB"/>
    <property type="match status" value="1"/>
</dbReference>
<evidence type="ECO:0000256" key="1">
    <source>
        <dbReference type="ARBA" id="ARBA00004613"/>
    </source>
</evidence>
<dbReference type="GO" id="GO:0005975">
    <property type="term" value="P:carbohydrate metabolic process"/>
    <property type="evidence" value="ECO:0007669"/>
    <property type="project" value="InterPro"/>
</dbReference>
<dbReference type="SUPFAM" id="SSF88713">
    <property type="entry name" value="Glycoside hydrolase/deacetylase"/>
    <property type="match status" value="1"/>
</dbReference>
<evidence type="ECO:0000259" key="3">
    <source>
        <dbReference type="PROSITE" id="PS51677"/>
    </source>
</evidence>
<evidence type="ECO:0000313" key="4">
    <source>
        <dbReference type="EMBL" id="CUR57024.1"/>
    </source>
</evidence>
<evidence type="ECO:0000256" key="2">
    <source>
        <dbReference type="ARBA" id="ARBA00022729"/>
    </source>
</evidence>
<protein>
    <submittedName>
        <fullName evidence="4">Polysaccharide deacetylase</fullName>
        <ecNumber evidence="4">3.-.-.-</ecNumber>
    </submittedName>
</protein>
<dbReference type="CDD" id="cd10918">
    <property type="entry name" value="CE4_NodB_like_5s_6s"/>
    <property type="match status" value="1"/>
</dbReference>
<keyword evidence="2" id="KW-0732">Signal</keyword>
<name>A0A2P2C4V9_9ZZZZ</name>
<dbReference type="PANTHER" id="PTHR34216:SF3">
    <property type="entry name" value="POLY-BETA-1,6-N-ACETYL-D-GLUCOSAMINE N-DEACETYLASE"/>
    <property type="match status" value="1"/>
</dbReference>
<gene>
    <name evidence="4" type="primary">yxkH</name>
    <name evidence="4" type="ORF">NOCA1120331</name>
</gene>
<organism evidence="4">
    <name type="scientific">metagenome</name>
    <dbReference type="NCBI Taxonomy" id="256318"/>
    <lineage>
        <taxon>unclassified sequences</taxon>
        <taxon>metagenomes</taxon>
    </lineage>
</organism>
<comment type="subcellular location">
    <subcellularLocation>
        <location evidence="1">Secreted</location>
    </subcellularLocation>
</comment>
<dbReference type="AlphaFoldDB" id="A0A2P2C4V9"/>
<accession>A0A2P2C4V9</accession>
<dbReference type="GO" id="GO:0005576">
    <property type="term" value="C:extracellular region"/>
    <property type="evidence" value="ECO:0007669"/>
    <property type="project" value="UniProtKB-SubCell"/>
</dbReference>
<reference evidence="4" key="1">
    <citation type="submission" date="2015-08" db="EMBL/GenBank/DDBJ databases">
        <authorList>
            <person name="Babu N.S."/>
            <person name="Beckwith C.J."/>
            <person name="Beseler K.G."/>
            <person name="Brison A."/>
            <person name="Carone J.V."/>
            <person name="Caskin T.P."/>
            <person name="Diamond M."/>
            <person name="Durham M.E."/>
            <person name="Foxe J.M."/>
            <person name="Go M."/>
            <person name="Henderson B.A."/>
            <person name="Jones I.B."/>
            <person name="McGettigan J.A."/>
            <person name="Micheletti S.J."/>
            <person name="Nasrallah M.E."/>
            <person name="Ortiz D."/>
            <person name="Piller C.R."/>
            <person name="Privatt S.R."/>
            <person name="Schneider S.L."/>
            <person name="Sharp S."/>
            <person name="Smith T.C."/>
            <person name="Stanton J.D."/>
            <person name="Ullery H.E."/>
            <person name="Wilson R.J."/>
            <person name="Serrano M.G."/>
            <person name="Buck G."/>
            <person name="Lee V."/>
            <person name="Wang Y."/>
            <person name="Carvalho R."/>
            <person name="Voegtly L."/>
            <person name="Shi R."/>
            <person name="Duckworth R."/>
            <person name="Johnson A."/>
            <person name="Loviza R."/>
            <person name="Walstead R."/>
            <person name="Shah Z."/>
            <person name="Kiflezghi M."/>
            <person name="Wade K."/>
            <person name="Ball S.L."/>
            <person name="Bradley K.W."/>
            <person name="Asai D.J."/>
            <person name="Bowman C.A."/>
            <person name="Russell D.A."/>
            <person name="Pope W.H."/>
            <person name="Jacobs-Sera D."/>
            <person name="Hendrix R.W."/>
            <person name="Hatfull G.F."/>
        </authorList>
    </citation>
    <scope>NUCLEOTIDE SEQUENCE</scope>
</reference>
<keyword evidence="4" id="KW-0378">Hydrolase</keyword>
<dbReference type="PANTHER" id="PTHR34216">
    <property type="match status" value="1"/>
</dbReference>
<dbReference type="EMBL" id="CZKB01000004">
    <property type="protein sequence ID" value="CUR57024.1"/>
    <property type="molecule type" value="Genomic_DNA"/>
</dbReference>
<dbReference type="EC" id="3.-.-.-" evidence="4"/>
<proteinExistence type="predicted"/>
<dbReference type="Pfam" id="PF01522">
    <property type="entry name" value="Polysacc_deac_1"/>
    <property type="match status" value="1"/>
</dbReference>
<dbReference type="InterPro" id="IPR011330">
    <property type="entry name" value="Glyco_hydro/deAcase_b/a-brl"/>
</dbReference>
<feature type="domain" description="NodB homology" evidence="3">
    <location>
        <begin position="43"/>
        <end position="219"/>
    </location>
</feature>
<dbReference type="InterPro" id="IPR051398">
    <property type="entry name" value="Polysacch_Deacetylase"/>
</dbReference>
<dbReference type="GO" id="GO:0016810">
    <property type="term" value="F:hydrolase activity, acting on carbon-nitrogen (but not peptide) bonds"/>
    <property type="evidence" value="ECO:0007669"/>
    <property type="project" value="InterPro"/>
</dbReference>